<dbReference type="Gramene" id="OPUNC11G08500.1">
    <property type="protein sequence ID" value="OPUNC11G08500.1"/>
    <property type="gene ID" value="OPUNC11G08500"/>
</dbReference>
<dbReference type="Proteomes" id="UP000026962">
    <property type="component" value="Chromosome 11"/>
</dbReference>
<reference evidence="1" key="1">
    <citation type="submission" date="2015-04" db="UniProtKB">
        <authorList>
            <consortium name="EnsemblPlants"/>
        </authorList>
    </citation>
    <scope>IDENTIFICATION</scope>
</reference>
<dbReference type="HOGENOM" id="CLU_2088731_0_0_1"/>
<proteinExistence type="predicted"/>
<protein>
    <submittedName>
        <fullName evidence="1">Uncharacterized protein</fullName>
    </submittedName>
</protein>
<accession>A0A0E0MEG0</accession>
<dbReference type="AlphaFoldDB" id="A0A0E0MEG0"/>
<evidence type="ECO:0000313" key="2">
    <source>
        <dbReference type="Proteomes" id="UP000026962"/>
    </source>
</evidence>
<organism evidence="1">
    <name type="scientific">Oryza punctata</name>
    <name type="common">Red rice</name>
    <dbReference type="NCBI Taxonomy" id="4537"/>
    <lineage>
        <taxon>Eukaryota</taxon>
        <taxon>Viridiplantae</taxon>
        <taxon>Streptophyta</taxon>
        <taxon>Embryophyta</taxon>
        <taxon>Tracheophyta</taxon>
        <taxon>Spermatophyta</taxon>
        <taxon>Magnoliopsida</taxon>
        <taxon>Liliopsida</taxon>
        <taxon>Poales</taxon>
        <taxon>Poaceae</taxon>
        <taxon>BOP clade</taxon>
        <taxon>Oryzoideae</taxon>
        <taxon>Oryzeae</taxon>
        <taxon>Oryzinae</taxon>
        <taxon>Oryza</taxon>
    </lineage>
</organism>
<dbReference type="EnsemblPlants" id="OPUNC11G08500.1">
    <property type="protein sequence ID" value="OPUNC11G08500.1"/>
    <property type="gene ID" value="OPUNC11G08500"/>
</dbReference>
<name>A0A0E0MEG0_ORYPU</name>
<evidence type="ECO:0000313" key="1">
    <source>
        <dbReference type="EnsemblPlants" id="OPUNC11G08500.1"/>
    </source>
</evidence>
<keyword evidence="2" id="KW-1185">Reference proteome</keyword>
<reference evidence="1" key="2">
    <citation type="submission" date="2018-05" db="EMBL/GenBank/DDBJ databases">
        <title>OpunRS2 (Oryza punctata Reference Sequence Version 2).</title>
        <authorList>
            <person name="Zhang J."/>
            <person name="Kudrna D."/>
            <person name="Lee S."/>
            <person name="Talag J."/>
            <person name="Welchert J."/>
            <person name="Wing R.A."/>
        </authorList>
    </citation>
    <scope>NUCLEOTIDE SEQUENCE [LARGE SCALE GENOMIC DNA]</scope>
</reference>
<sequence length="117" mass="12906">MASTSNHLTRLGDIALDFSCSLRLEVLVMHGSKNLGGEDIVPITPTLISLELAGILGWTLVLESLPSLSIVFVRLDDRCEDYCLHNYYGDCGDQLSRGNYCMDSTMPIMMILCFSVV</sequence>
<dbReference type="STRING" id="4537.A0A0E0MEG0"/>